<gene>
    <name evidence="1" type="ORF">S01H4_33762</name>
</gene>
<protein>
    <submittedName>
        <fullName evidence="1">Uncharacterized protein</fullName>
    </submittedName>
</protein>
<proteinExistence type="predicted"/>
<comment type="caution">
    <text evidence="1">The sequence shown here is derived from an EMBL/GenBank/DDBJ whole genome shotgun (WGS) entry which is preliminary data.</text>
</comment>
<organism evidence="1">
    <name type="scientific">marine sediment metagenome</name>
    <dbReference type="NCBI Taxonomy" id="412755"/>
    <lineage>
        <taxon>unclassified sequences</taxon>
        <taxon>metagenomes</taxon>
        <taxon>ecological metagenomes</taxon>
    </lineage>
</organism>
<dbReference type="AlphaFoldDB" id="X1AJ06"/>
<sequence>MGKRTAGEVRAEVIARGRKAFRAGVSASRFITEMRGLGLSYRRTEMLADWRSINEIEKKAGAMRFVRKDYFPAVKSMAQVEWALSQEYMYKVKVTSRVSPGEPLTERFVNIMSDKPMTPAMVSEMTVEKWRDYEKYMAELIE</sequence>
<name>X1AJ06_9ZZZZ</name>
<feature type="non-terminal residue" evidence="1">
    <location>
        <position position="142"/>
    </location>
</feature>
<evidence type="ECO:0000313" key="1">
    <source>
        <dbReference type="EMBL" id="GAG82164.1"/>
    </source>
</evidence>
<accession>X1AJ06</accession>
<dbReference type="EMBL" id="BART01017802">
    <property type="protein sequence ID" value="GAG82164.1"/>
    <property type="molecule type" value="Genomic_DNA"/>
</dbReference>
<reference evidence="1" key="1">
    <citation type="journal article" date="2014" name="Front. Microbiol.">
        <title>High frequency of phylogenetically diverse reductive dehalogenase-homologous genes in deep subseafloor sedimentary metagenomes.</title>
        <authorList>
            <person name="Kawai M."/>
            <person name="Futagami T."/>
            <person name="Toyoda A."/>
            <person name="Takaki Y."/>
            <person name="Nishi S."/>
            <person name="Hori S."/>
            <person name="Arai W."/>
            <person name="Tsubouchi T."/>
            <person name="Morono Y."/>
            <person name="Uchiyama I."/>
            <person name="Ito T."/>
            <person name="Fujiyama A."/>
            <person name="Inagaki F."/>
            <person name="Takami H."/>
        </authorList>
    </citation>
    <scope>NUCLEOTIDE SEQUENCE</scope>
    <source>
        <strain evidence="1">Expedition CK06-06</strain>
    </source>
</reference>